<keyword evidence="9" id="KW-0539">Nucleus</keyword>
<feature type="domain" description="Essential protein Yae1 N-terminal" evidence="10">
    <location>
        <begin position="59"/>
        <end position="96"/>
    </location>
</feature>
<evidence type="ECO:0000256" key="3">
    <source>
        <dbReference type="ARBA" id="ARBA00004496"/>
    </source>
</evidence>
<dbReference type="GO" id="GO:0005634">
    <property type="term" value="C:nucleus"/>
    <property type="evidence" value="ECO:0007669"/>
    <property type="project" value="UniProtKB-SubCell"/>
</dbReference>
<evidence type="ECO:0000256" key="8">
    <source>
        <dbReference type="ARBA" id="ARBA00022490"/>
    </source>
</evidence>
<comment type="similarity">
    <text evidence="4">Belongs to the YAE1 family.</text>
</comment>
<dbReference type="PANTHER" id="PTHR18829:SF0">
    <property type="entry name" value="PROTEIN YAE1 HOMOLOG"/>
    <property type="match status" value="1"/>
</dbReference>
<reference evidence="11" key="1">
    <citation type="journal article" date="2020" name="Stud. Mycol.">
        <title>101 Dothideomycetes genomes: a test case for predicting lifestyles and emergence of pathogens.</title>
        <authorList>
            <person name="Haridas S."/>
            <person name="Albert R."/>
            <person name="Binder M."/>
            <person name="Bloem J."/>
            <person name="Labutti K."/>
            <person name="Salamov A."/>
            <person name="Andreopoulos B."/>
            <person name="Baker S."/>
            <person name="Barry K."/>
            <person name="Bills G."/>
            <person name="Bluhm B."/>
            <person name="Cannon C."/>
            <person name="Castanera R."/>
            <person name="Culley D."/>
            <person name="Daum C."/>
            <person name="Ezra D."/>
            <person name="Gonzalez J."/>
            <person name="Henrissat B."/>
            <person name="Kuo A."/>
            <person name="Liang C."/>
            <person name="Lipzen A."/>
            <person name="Lutzoni F."/>
            <person name="Magnuson J."/>
            <person name="Mondo S."/>
            <person name="Nolan M."/>
            <person name="Ohm R."/>
            <person name="Pangilinan J."/>
            <person name="Park H.-J."/>
            <person name="Ramirez L."/>
            <person name="Alfaro M."/>
            <person name="Sun H."/>
            <person name="Tritt A."/>
            <person name="Yoshinaga Y."/>
            <person name="Zwiers L.-H."/>
            <person name="Turgeon B."/>
            <person name="Goodwin S."/>
            <person name="Spatafora J."/>
            <person name="Crous P."/>
            <person name="Grigoriev I."/>
        </authorList>
    </citation>
    <scope>NUCLEOTIDE SEQUENCE</scope>
    <source>
        <strain evidence="11">CBS 480.64</strain>
    </source>
</reference>
<dbReference type="AlphaFoldDB" id="A0A6A7C442"/>
<dbReference type="EMBL" id="MU005972">
    <property type="protein sequence ID" value="KAF2861488.1"/>
    <property type="molecule type" value="Genomic_DNA"/>
</dbReference>
<evidence type="ECO:0000256" key="9">
    <source>
        <dbReference type="ARBA" id="ARBA00023242"/>
    </source>
</evidence>
<dbReference type="GO" id="GO:0005737">
    <property type="term" value="C:cytoplasm"/>
    <property type="evidence" value="ECO:0007669"/>
    <property type="project" value="UniProtKB-SubCell"/>
</dbReference>
<dbReference type="InterPro" id="IPR019191">
    <property type="entry name" value="Essential_protein_Yae1_N"/>
</dbReference>
<comment type="function">
    <text evidence="1">The complex LTO1:YAE1 may function as a target specific adapter that probably recruits apo-RPLI1 to the cytosolic iron-sulfur protein assembly (CIA) complex machinery. May be required for biogenesis of the large ribosomal subunit and initiation of translation.</text>
</comment>
<gene>
    <name evidence="11" type="ORF">K470DRAFT_256871</name>
</gene>
<dbReference type="Pfam" id="PF09811">
    <property type="entry name" value="Yae1_N"/>
    <property type="match status" value="1"/>
</dbReference>
<keyword evidence="12" id="KW-1185">Reference proteome</keyword>
<evidence type="ECO:0000256" key="1">
    <source>
        <dbReference type="ARBA" id="ARBA00003836"/>
    </source>
</evidence>
<keyword evidence="8" id="KW-0963">Cytoplasm</keyword>
<organism evidence="11 12">
    <name type="scientific">Piedraia hortae CBS 480.64</name>
    <dbReference type="NCBI Taxonomy" id="1314780"/>
    <lineage>
        <taxon>Eukaryota</taxon>
        <taxon>Fungi</taxon>
        <taxon>Dikarya</taxon>
        <taxon>Ascomycota</taxon>
        <taxon>Pezizomycotina</taxon>
        <taxon>Dothideomycetes</taxon>
        <taxon>Dothideomycetidae</taxon>
        <taxon>Capnodiales</taxon>
        <taxon>Piedraiaceae</taxon>
        <taxon>Piedraia</taxon>
    </lineage>
</organism>
<evidence type="ECO:0000256" key="5">
    <source>
        <dbReference type="ARBA" id="ARBA00011427"/>
    </source>
</evidence>
<evidence type="ECO:0000256" key="2">
    <source>
        <dbReference type="ARBA" id="ARBA00004123"/>
    </source>
</evidence>
<proteinExistence type="inferred from homology"/>
<comment type="subcellular location">
    <subcellularLocation>
        <location evidence="3">Cytoplasm</location>
    </subcellularLocation>
    <subcellularLocation>
        <location evidence="2">Nucleus</location>
    </subcellularLocation>
</comment>
<evidence type="ECO:0000256" key="4">
    <source>
        <dbReference type="ARBA" id="ARBA00007096"/>
    </source>
</evidence>
<evidence type="ECO:0000259" key="10">
    <source>
        <dbReference type="Pfam" id="PF09811"/>
    </source>
</evidence>
<comment type="subunit">
    <text evidence="5">May form a complex with LTO1.</text>
</comment>
<accession>A0A6A7C442</accession>
<evidence type="ECO:0000256" key="7">
    <source>
        <dbReference type="ARBA" id="ARBA00018400"/>
    </source>
</evidence>
<dbReference type="PANTHER" id="PTHR18829">
    <property type="entry name" value="PROTEIN YAE1 HOMOLOG"/>
    <property type="match status" value="1"/>
</dbReference>
<evidence type="ECO:0000313" key="11">
    <source>
        <dbReference type="EMBL" id="KAF2861488.1"/>
    </source>
</evidence>
<protein>
    <recommendedName>
        <fullName evidence="7">Protein YAE1</fullName>
    </recommendedName>
    <alternativeName>
        <fullName evidence="6">Protein yae1</fullName>
    </alternativeName>
</protein>
<sequence length="189" mass="21413">MKNPRIREEIEEFDLMQITGTFAEDGDDVWDNQPLDEVFAVESEGSEIPRLRRTHMTDGYREGLAQGKEMHVQEGFDEGYRFGIEVGLQAGWCLGILTELREFSSQSKEDDLKQKDTALPEELSLALSEAEKELAVAKLLGSEYFENGLPRWCAVDAAGELPVHPMVAKWRSKVVEWNYKVGLVFTTPT</sequence>
<evidence type="ECO:0000313" key="12">
    <source>
        <dbReference type="Proteomes" id="UP000799421"/>
    </source>
</evidence>
<dbReference type="Proteomes" id="UP000799421">
    <property type="component" value="Unassembled WGS sequence"/>
</dbReference>
<dbReference type="OrthoDB" id="20086at2759"/>
<name>A0A6A7C442_9PEZI</name>
<evidence type="ECO:0000256" key="6">
    <source>
        <dbReference type="ARBA" id="ARBA00017286"/>
    </source>
</evidence>
<dbReference type="InterPro" id="IPR038881">
    <property type="entry name" value="Yae1-like"/>
</dbReference>